<dbReference type="SMART" id="SM01403">
    <property type="entry name" value="Ribosomal_S10"/>
    <property type="match status" value="1"/>
</dbReference>
<comment type="similarity">
    <text evidence="1 4">Belongs to the universal ribosomal protein uS10 family.</text>
</comment>
<feature type="domain" description="Small ribosomal subunit protein uS10" evidence="5">
    <location>
        <begin position="12"/>
        <end position="106"/>
    </location>
</feature>
<sequence length="112" mass="12969">MSIAIKMKQDIYIRIKAFDCSLLEKCIREFIDQLKQFNADLSGPIALPRKDSKFIVNRSPHVDKKSREQFEMRISKRLIIVHNPTSTMMKMLADLSFSAGVEVDLKVREVNI</sequence>
<name>A0A3B0IV91_9RICK</name>
<keyword evidence="3 4" id="KW-0687">Ribonucleoprotein</keyword>
<dbReference type="GO" id="GO:0005840">
    <property type="term" value="C:ribosome"/>
    <property type="evidence" value="ECO:0007669"/>
    <property type="project" value="UniProtKB-KW"/>
</dbReference>
<dbReference type="GO" id="GO:0003735">
    <property type="term" value="F:structural constituent of ribosome"/>
    <property type="evidence" value="ECO:0007669"/>
    <property type="project" value="InterPro"/>
</dbReference>
<evidence type="ECO:0000256" key="4">
    <source>
        <dbReference type="HAMAP-Rule" id="MF_00508"/>
    </source>
</evidence>
<dbReference type="GO" id="GO:1990904">
    <property type="term" value="C:ribonucleoprotein complex"/>
    <property type="evidence" value="ECO:0007669"/>
    <property type="project" value="UniProtKB-KW"/>
</dbReference>
<dbReference type="Pfam" id="PF00338">
    <property type="entry name" value="Ribosomal_S10"/>
    <property type="match status" value="1"/>
</dbReference>
<keyword evidence="2 4" id="KW-0689">Ribosomal protein</keyword>
<dbReference type="EMBL" id="OUNE01000063">
    <property type="protein sequence ID" value="SPP32937.1"/>
    <property type="molecule type" value="Genomic_DNA"/>
</dbReference>
<dbReference type="NCBIfam" id="NF001861">
    <property type="entry name" value="PRK00596.1"/>
    <property type="match status" value="1"/>
</dbReference>
<dbReference type="GO" id="GO:0000049">
    <property type="term" value="F:tRNA binding"/>
    <property type="evidence" value="ECO:0007669"/>
    <property type="project" value="UniProtKB-UniRule"/>
</dbReference>
<evidence type="ECO:0000256" key="3">
    <source>
        <dbReference type="ARBA" id="ARBA00023274"/>
    </source>
</evidence>
<gene>
    <name evidence="4 6" type="primary">rpsJ</name>
    <name evidence="6" type="ORF">WBAD_0367</name>
</gene>
<dbReference type="PRINTS" id="PR00971">
    <property type="entry name" value="RIBOSOMALS10"/>
</dbReference>
<organism evidence="6">
    <name type="scientific">Wolbachia endosymbiont of Aleurodicus dispersus</name>
    <dbReference type="NCBI Taxonomy" id="1288877"/>
    <lineage>
        <taxon>Bacteria</taxon>
        <taxon>Pseudomonadati</taxon>
        <taxon>Pseudomonadota</taxon>
        <taxon>Alphaproteobacteria</taxon>
        <taxon>Rickettsiales</taxon>
        <taxon>Anaplasmataceae</taxon>
        <taxon>Wolbachieae</taxon>
        <taxon>Wolbachia</taxon>
    </lineage>
</organism>
<dbReference type="HAMAP" id="MF_00508">
    <property type="entry name" value="Ribosomal_uS10"/>
    <property type="match status" value="1"/>
</dbReference>
<evidence type="ECO:0000256" key="2">
    <source>
        <dbReference type="ARBA" id="ARBA00022980"/>
    </source>
</evidence>
<accession>A0A3B0IV91</accession>
<protein>
    <recommendedName>
        <fullName evidence="4">Small ribosomal subunit protein uS10</fullName>
    </recommendedName>
</protein>
<evidence type="ECO:0000256" key="1">
    <source>
        <dbReference type="ARBA" id="ARBA00007102"/>
    </source>
</evidence>
<evidence type="ECO:0000313" key="6">
    <source>
        <dbReference type="EMBL" id="SPP32937.1"/>
    </source>
</evidence>
<dbReference type="InterPro" id="IPR036838">
    <property type="entry name" value="Ribosomal_uS10_dom_sf"/>
</dbReference>
<reference evidence="6" key="1">
    <citation type="submission" date="2018-04" db="EMBL/GenBank/DDBJ databases">
        <authorList>
            <person name="Go L.Y."/>
            <person name="Mitchell J.A."/>
        </authorList>
    </citation>
    <scope>NUCLEOTIDE SEQUENCE</scope>
    <source>
        <strain evidence="6">WBAD</strain>
    </source>
</reference>
<dbReference type="AlphaFoldDB" id="A0A3B0IV91"/>
<proteinExistence type="inferred from homology"/>
<dbReference type="InterPro" id="IPR001848">
    <property type="entry name" value="Ribosomal_uS10"/>
</dbReference>
<dbReference type="GO" id="GO:0006412">
    <property type="term" value="P:translation"/>
    <property type="evidence" value="ECO:0007669"/>
    <property type="project" value="UniProtKB-UniRule"/>
</dbReference>
<dbReference type="PANTHER" id="PTHR11700">
    <property type="entry name" value="30S RIBOSOMAL PROTEIN S10 FAMILY MEMBER"/>
    <property type="match status" value="1"/>
</dbReference>
<dbReference type="SUPFAM" id="SSF54999">
    <property type="entry name" value="Ribosomal protein S10"/>
    <property type="match status" value="1"/>
</dbReference>
<dbReference type="Gene3D" id="3.30.70.600">
    <property type="entry name" value="Ribosomal protein S10 domain"/>
    <property type="match status" value="1"/>
</dbReference>
<evidence type="ECO:0000259" key="5">
    <source>
        <dbReference type="SMART" id="SM01403"/>
    </source>
</evidence>
<dbReference type="NCBIfam" id="TIGR01049">
    <property type="entry name" value="rpsJ_bact"/>
    <property type="match status" value="1"/>
</dbReference>
<comment type="function">
    <text evidence="4">Involved in the binding of tRNA to the ribosomes.</text>
</comment>
<dbReference type="InterPro" id="IPR027486">
    <property type="entry name" value="Ribosomal_uS10_dom"/>
</dbReference>
<comment type="subunit">
    <text evidence="4">Part of the 30S ribosomal subunit.</text>
</comment>